<accession>A0A183DWI9</accession>
<protein>
    <submittedName>
        <fullName evidence="4">Telomere_reg-2 domain-containing protein</fullName>
    </submittedName>
</protein>
<organism evidence="4">
    <name type="scientific">Gongylonema pulchrum</name>
    <dbReference type="NCBI Taxonomy" id="637853"/>
    <lineage>
        <taxon>Eukaryota</taxon>
        <taxon>Metazoa</taxon>
        <taxon>Ecdysozoa</taxon>
        <taxon>Nematoda</taxon>
        <taxon>Chromadorea</taxon>
        <taxon>Rhabditida</taxon>
        <taxon>Spirurina</taxon>
        <taxon>Spiruromorpha</taxon>
        <taxon>Spiruroidea</taxon>
        <taxon>Gongylonematidae</taxon>
        <taxon>Gongylonema</taxon>
    </lineage>
</organism>
<feature type="region of interest" description="Disordered" evidence="1">
    <location>
        <begin position="78"/>
        <end position="112"/>
    </location>
</feature>
<keyword evidence="3" id="KW-1185">Reference proteome</keyword>
<proteinExistence type="predicted"/>
<dbReference type="AlphaFoldDB" id="A0A183DWI9"/>
<reference evidence="2 3" key="2">
    <citation type="submission" date="2018-11" db="EMBL/GenBank/DDBJ databases">
        <authorList>
            <consortium name="Pathogen Informatics"/>
        </authorList>
    </citation>
    <scope>NUCLEOTIDE SEQUENCE [LARGE SCALE GENOMIC DNA]</scope>
</reference>
<dbReference type="WBParaSite" id="GPUH_0001309401-mRNA-1">
    <property type="protein sequence ID" value="GPUH_0001309401-mRNA-1"/>
    <property type="gene ID" value="GPUH_0001309401"/>
</dbReference>
<reference evidence="4" key="1">
    <citation type="submission" date="2016-06" db="UniProtKB">
        <authorList>
            <consortium name="WormBaseParasite"/>
        </authorList>
    </citation>
    <scope>IDENTIFICATION</scope>
</reference>
<dbReference type="EMBL" id="UYRT01079895">
    <property type="protein sequence ID" value="VDN21614.1"/>
    <property type="molecule type" value="Genomic_DNA"/>
</dbReference>
<evidence type="ECO:0000313" key="3">
    <source>
        <dbReference type="Proteomes" id="UP000271098"/>
    </source>
</evidence>
<dbReference type="OrthoDB" id="5871922at2759"/>
<sequence length="138" mass="14816">MEAEGLIPQLYRWAESDSTNFSLRAYSFGLLAAALEVSNVAGGLRAENSSLIPIALQQLRILLGQMEREVETARAVGSGAVVVHEPETEEEETGDEDGPFAGMPSESFHTGERPSLADVSVKCKVFVLKSKIGPGFYG</sequence>
<dbReference type="Proteomes" id="UP000271098">
    <property type="component" value="Unassembled WGS sequence"/>
</dbReference>
<evidence type="ECO:0000256" key="1">
    <source>
        <dbReference type="SAM" id="MobiDB-lite"/>
    </source>
</evidence>
<evidence type="ECO:0000313" key="2">
    <source>
        <dbReference type="EMBL" id="VDN21614.1"/>
    </source>
</evidence>
<gene>
    <name evidence="2" type="ORF">GPUH_LOCUS13080</name>
</gene>
<feature type="compositionally biased region" description="Acidic residues" evidence="1">
    <location>
        <begin position="87"/>
        <end position="98"/>
    </location>
</feature>
<evidence type="ECO:0000313" key="4">
    <source>
        <dbReference type="WBParaSite" id="GPUH_0001309401-mRNA-1"/>
    </source>
</evidence>
<name>A0A183DWI9_9BILA</name>